<evidence type="ECO:0000313" key="3">
    <source>
        <dbReference type="EMBL" id="VFT93932.1"/>
    </source>
</evidence>
<dbReference type="AlphaFoldDB" id="A0A485L759"/>
<evidence type="ECO:0000313" key="2">
    <source>
        <dbReference type="EMBL" id="KAF0691645.1"/>
    </source>
</evidence>
<accession>A0A485L759</accession>
<sequence length="434" mass="47311">MIEPRKPTRVSLQSMDEADRMVSKQTGGRSVKAATSCREKDGVLSGTTVAIPDAAPAKLPVVSITADQMQDHIRHLLSGTGTEAAGAIEAISAAVSDIVSMELFIVNSGVPPLIRQACRESSLKESSPSMKLLFHLFLHNHQLDIVDKITAVTRTKVAPLEQKNALRILLAFTYAFLLPDVHPVKPELIETTKELLLHLLRNLWHGTSADVTHSLECLAFIAVTPSYHEPLMALMEQPLPKPSSDNPAQLNRASTYLTISRDGSSSVPLTARAGSRRSSWVKIRSAIFETGLDMLKDFMTAKQATIRNGTNGLARIASQGTLTERELVTAIIAELGRNDECADVQSVCAGFCKALVSSLGDPEVSDIHKIQAITCIEHLVPRDIMRRHLLEAGLSPELYLLAQLGGEGPRHHAERVLAALLEKPDVQEYFKPPE</sequence>
<dbReference type="OrthoDB" id="68638at2759"/>
<protein>
    <submittedName>
        <fullName evidence="3">Aste57867_17175 protein</fullName>
    </submittedName>
</protein>
<dbReference type="EMBL" id="CAADRA010006070">
    <property type="protein sequence ID" value="VFT93932.1"/>
    <property type="molecule type" value="Genomic_DNA"/>
</dbReference>
<gene>
    <name evidence="3" type="primary">Aste57867_17175</name>
    <name evidence="2" type="ORF">As57867_017116</name>
    <name evidence="3" type="ORF">ASTE57867_17175</name>
</gene>
<dbReference type="Proteomes" id="UP000332933">
    <property type="component" value="Unassembled WGS sequence"/>
</dbReference>
<reference evidence="2" key="2">
    <citation type="submission" date="2019-06" db="EMBL/GenBank/DDBJ databases">
        <title>Genomics analysis of Aphanomyces spp. identifies a new class of oomycete effector associated with host adaptation.</title>
        <authorList>
            <person name="Gaulin E."/>
        </authorList>
    </citation>
    <scope>NUCLEOTIDE SEQUENCE</scope>
    <source>
        <strain evidence="2">CBS 578.67</strain>
    </source>
</reference>
<evidence type="ECO:0000256" key="1">
    <source>
        <dbReference type="SAM" id="MobiDB-lite"/>
    </source>
</evidence>
<dbReference type="SUPFAM" id="SSF48371">
    <property type="entry name" value="ARM repeat"/>
    <property type="match status" value="1"/>
</dbReference>
<dbReference type="EMBL" id="VJMH01006049">
    <property type="protein sequence ID" value="KAF0691645.1"/>
    <property type="molecule type" value="Genomic_DNA"/>
</dbReference>
<reference evidence="3 4" key="1">
    <citation type="submission" date="2019-03" db="EMBL/GenBank/DDBJ databases">
        <authorList>
            <person name="Gaulin E."/>
            <person name="Dumas B."/>
        </authorList>
    </citation>
    <scope>NUCLEOTIDE SEQUENCE [LARGE SCALE GENOMIC DNA]</scope>
    <source>
        <strain evidence="3">CBS 568.67</strain>
    </source>
</reference>
<organism evidence="3 4">
    <name type="scientific">Aphanomyces stellatus</name>
    <dbReference type="NCBI Taxonomy" id="120398"/>
    <lineage>
        <taxon>Eukaryota</taxon>
        <taxon>Sar</taxon>
        <taxon>Stramenopiles</taxon>
        <taxon>Oomycota</taxon>
        <taxon>Saprolegniomycetes</taxon>
        <taxon>Saprolegniales</taxon>
        <taxon>Verrucalvaceae</taxon>
        <taxon>Aphanomyces</taxon>
    </lineage>
</organism>
<evidence type="ECO:0000313" key="4">
    <source>
        <dbReference type="Proteomes" id="UP000332933"/>
    </source>
</evidence>
<feature type="region of interest" description="Disordered" evidence="1">
    <location>
        <begin position="1"/>
        <end position="34"/>
    </location>
</feature>
<proteinExistence type="predicted"/>
<dbReference type="InterPro" id="IPR016024">
    <property type="entry name" value="ARM-type_fold"/>
</dbReference>
<name>A0A485L759_9STRA</name>
<keyword evidence="4" id="KW-1185">Reference proteome</keyword>